<evidence type="ECO:0000313" key="3">
    <source>
        <dbReference type="Proteomes" id="UP000240542"/>
    </source>
</evidence>
<dbReference type="GO" id="GO:0003677">
    <property type="term" value="F:DNA binding"/>
    <property type="evidence" value="ECO:0007669"/>
    <property type="project" value="InterPro"/>
</dbReference>
<evidence type="ECO:0000313" key="2">
    <source>
        <dbReference type="EMBL" id="PSK96243.1"/>
    </source>
</evidence>
<name>A0A2P8DGA4_9ACTN</name>
<gene>
    <name evidence="2" type="ORF">CLV63_112125</name>
</gene>
<comment type="caution">
    <text evidence="2">The sequence shown here is derived from an EMBL/GenBank/DDBJ whole genome shotgun (WGS) entry which is preliminary data.</text>
</comment>
<dbReference type="AlphaFoldDB" id="A0A2P8DGA4"/>
<feature type="domain" description="HTH cro/C1-type" evidence="1">
    <location>
        <begin position="18"/>
        <end position="72"/>
    </location>
</feature>
<dbReference type="InterPro" id="IPR043917">
    <property type="entry name" value="DUF5753"/>
</dbReference>
<keyword evidence="3" id="KW-1185">Reference proteome</keyword>
<dbReference type="SMART" id="SM00530">
    <property type="entry name" value="HTH_XRE"/>
    <property type="match status" value="1"/>
</dbReference>
<dbReference type="SUPFAM" id="SSF47413">
    <property type="entry name" value="lambda repressor-like DNA-binding domains"/>
    <property type="match status" value="1"/>
</dbReference>
<sequence length="285" mass="31801">MDPTSTPAVDRALLTEALNNLRREAGLTQEQVAKEAGWSPAKLIRLESGKQVIGKADLKELLGQYGLASTPHGTELIELALRASRRGWPEQHRALLEPGYLRYIGLEAGAAVIRESHNLVISGLLQTPEYAHAVVEGNPAVADPDTIVDVRLRRQEELRSRARPPQEIHIVDEAAIRRYVGGEGTGIMRRQLEYMIELAAQPRIDIRIVPYTAGYHPGLHEPVVILEYEVRLNPMLFKETSGRILHYTDPEVVSRCQSKFTRVLTSMCLSAEESKQMIADSARTM</sequence>
<dbReference type="CDD" id="cd00093">
    <property type="entry name" value="HTH_XRE"/>
    <property type="match status" value="1"/>
</dbReference>
<reference evidence="2 3" key="1">
    <citation type="submission" date="2018-03" db="EMBL/GenBank/DDBJ databases">
        <title>Genomic Encyclopedia of Archaeal and Bacterial Type Strains, Phase II (KMG-II): from individual species to whole genera.</title>
        <authorList>
            <person name="Goeker M."/>
        </authorList>
    </citation>
    <scope>NUCLEOTIDE SEQUENCE [LARGE SCALE GENOMIC DNA]</scope>
    <source>
        <strain evidence="2 3">DSM 45312</strain>
    </source>
</reference>
<dbReference type="PROSITE" id="PS50943">
    <property type="entry name" value="HTH_CROC1"/>
    <property type="match status" value="1"/>
</dbReference>
<protein>
    <submittedName>
        <fullName evidence="2">Helix-turn-helix protein</fullName>
    </submittedName>
</protein>
<dbReference type="OrthoDB" id="5177725at2"/>
<dbReference type="InterPro" id="IPR001387">
    <property type="entry name" value="Cro/C1-type_HTH"/>
</dbReference>
<evidence type="ECO:0000259" key="1">
    <source>
        <dbReference type="PROSITE" id="PS50943"/>
    </source>
</evidence>
<dbReference type="Gene3D" id="1.10.260.40">
    <property type="entry name" value="lambda repressor-like DNA-binding domains"/>
    <property type="match status" value="1"/>
</dbReference>
<dbReference type="Pfam" id="PF13560">
    <property type="entry name" value="HTH_31"/>
    <property type="match status" value="1"/>
</dbReference>
<dbReference type="InterPro" id="IPR010982">
    <property type="entry name" value="Lambda_DNA-bd_dom_sf"/>
</dbReference>
<dbReference type="RefSeq" id="WP_106584204.1">
    <property type="nucleotide sequence ID" value="NZ_PYGA01000012.1"/>
</dbReference>
<dbReference type="Proteomes" id="UP000240542">
    <property type="component" value="Unassembled WGS sequence"/>
</dbReference>
<accession>A0A2P8DGA4</accession>
<dbReference type="Pfam" id="PF19054">
    <property type="entry name" value="DUF5753"/>
    <property type="match status" value="1"/>
</dbReference>
<proteinExistence type="predicted"/>
<dbReference type="EMBL" id="PYGA01000012">
    <property type="protein sequence ID" value="PSK96243.1"/>
    <property type="molecule type" value="Genomic_DNA"/>
</dbReference>
<organism evidence="2 3">
    <name type="scientific">Murinocardiopsis flavida</name>
    <dbReference type="NCBI Taxonomy" id="645275"/>
    <lineage>
        <taxon>Bacteria</taxon>
        <taxon>Bacillati</taxon>
        <taxon>Actinomycetota</taxon>
        <taxon>Actinomycetes</taxon>
        <taxon>Streptosporangiales</taxon>
        <taxon>Nocardiopsidaceae</taxon>
        <taxon>Murinocardiopsis</taxon>
    </lineage>
</organism>